<reference evidence="1" key="2">
    <citation type="submission" date="2012-02" db="EMBL/GenBank/DDBJ databases">
        <authorList>
            <person name="Genoscope - CEA"/>
        </authorList>
    </citation>
    <scope>NUCLEOTIDE SEQUENCE</scope>
</reference>
<sequence length="124" mass="14269">MSEQSNQKNSFKKLQDFSDSRPIFMLNYLNYKEVVDDNGKTGKEAYADYLQAAVPFFETINAEIIFKGSPLATILGPSDEPLWDEVLIVRYANKNEFIKLMAMKDYPRDLRALALSDSRLIFCK</sequence>
<dbReference type="AlphaFoldDB" id="H6REG4"/>
<evidence type="ECO:0000313" key="1">
    <source>
        <dbReference type="EMBL" id="CCF99425.1"/>
    </source>
</evidence>
<dbReference type="InterPro" id="IPR011008">
    <property type="entry name" value="Dimeric_a/b-barrel"/>
</dbReference>
<organism evidence="1">
    <name type="scientific">uncultured Flavobacteriia bacterium</name>
    <dbReference type="NCBI Taxonomy" id="212695"/>
    <lineage>
        <taxon>Bacteria</taxon>
        <taxon>Pseudomonadati</taxon>
        <taxon>Bacteroidota</taxon>
        <taxon>Flavobacteriia</taxon>
        <taxon>environmental samples</taxon>
    </lineage>
</organism>
<dbReference type="SUPFAM" id="SSF54909">
    <property type="entry name" value="Dimeric alpha+beta barrel"/>
    <property type="match status" value="1"/>
</dbReference>
<gene>
    <name evidence="1" type="ORF">VIS_S3BDA80018</name>
</gene>
<dbReference type="Gene3D" id="3.30.70.100">
    <property type="match status" value="1"/>
</dbReference>
<reference evidence="1" key="1">
    <citation type="journal article" date="2012" name="Environ. Microbiol.">
        <title>Genomic content of uncultured Bacteroidetes from contrasting oceanic provinces in the North Atlantic Ocean.</title>
        <authorList>
            <person name="Gomez-Pereira P.R."/>
            <person name="Schuler M."/>
            <person name="Fuchs B.M."/>
            <person name="Bennke C."/>
            <person name="Teeling H."/>
            <person name="Waldmann J."/>
            <person name="Richter M."/>
            <person name="Barbe V."/>
            <person name="Bataille E."/>
            <person name="Glockner F.O."/>
            <person name="Amann R."/>
        </authorList>
    </citation>
    <scope>NUCLEOTIDE SEQUENCE</scope>
</reference>
<accession>H6REG4</accession>
<dbReference type="EMBL" id="FO117579">
    <property type="protein sequence ID" value="CCF99425.1"/>
    <property type="molecule type" value="Genomic_DNA"/>
</dbReference>
<evidence type="ECO:0008006" key="2">
    <source>
        <dbReference type="Google" id="ProtNLM"/>
    </source>
</evidence>
<proteinExistence type="predicted"/>
<name>H6REG4_9BACT</name>
<protein>
    <recommendedName>
        <fullName evidence="2">DUF1330 domain-containing protein</fullName>
    </recommendedName>
</protein>